<accession>A0A1I7TT97</accession>
<keyword evidence="2" id="KW-1185">Reference proteome</keyword>
<evidence type="ECO:0000313" key="2">
    <source>
        <dbReference type="Proteomes" id="UP000095282"/>
    </source>
</evidence>
<organism evidence="2 3">
    <name type="scientific">Caenorhabditis tropicalis</name>
    <dbReference type="NCBI Taxonomy" id="1561998"/>
    <lineage>
        <taxon>Eukaryota</taxon>
        <taxon>Metazoa</taxon>
        <taxon>Ecdysozoa</taxon>
        <taxon>Nematoda</taxon>
        <taxon>Chromadorea</taxon>
        <taxon>Rhabditida</taxon>
        <taxon>Rhabditina</taxon>
        <taxon>Rhabditomorpha</taxon>
        <taxon>Rhabditoidea</taxon>
        <taxon>Rhabditidae</taxon>
        <taxon>Peloderinae</taxon>
        <taxon>Caenorhabditis</taxon>
    </lineage>
</organism>
<protein>
    <submittedName>
        <fullName evidence="3">Oxidored_FMN domain-containing protein</fullName>
    </submittedName>
</protein>
<name>A0A1I7TT97_9PELO</name>
<proteinExistence type="predicted"/>
<evidence type="ECO:0000313" key="3">
    <source>
        <dbReference type="WBParaSite" id="Csp11.Scaffold629.g11550.t3"/>
    </source>
</evidence>
<dbReference type="AlphaFoldDB" id="A0A1I7TT97"/>
<dbReference type="Proteomes" id="UP000095282">
    <property type="component" value="Unplaced"/>
</dbReference>
<keyword evidence="1" id="KW-0732">Signal</keyword>
<dbReference type="WBParaSite" id="Csp11.Scaffold629.g11550.t3">
    <property type="protein sequence ID" value="Csp11.Scaffold629.g11550.t3"/>
    <property type="gene ID" value="Csp11.Scaffold629.g11550"/>
</dbReference>
<evidence type="ECO:0000256" key="1">
    <source>
        <dbReference type="SAM" id="SignalP"/>
    </source>
</evidence>
<reference evidence="3" key="1">
    <citation type="submission" date="2016-11" db="UniProtKB">
        <authorList>
            <consortium name="WormBaseParasite"/>
        </authorList>
    </citation>
    <scope>IDENTIFICATION</scope>
</reference>
<feature type="signal peptide" evidence="1">
    <location>
        <begin position="1"/>
        <end position="18"/>
    </location>
</feature>
<sequence>MLPTLVVFLSFFYPPSDSFKYSNDSTVTEIVRYDGRKIPFQNQQQIFHYVNISNPEVEVKVKCAHCNAERCRPLPFCYSIQYSDDGEY</sequence>
<feature type="chain" id="PRO_5009307923" evidence="1">
    <location>
        <begin position="19"/>
        <end position="88"/>
    </location>
</feature>